<evidence type="ECO:0000313" key="1">
    <source>
        <dbReference type="EMBL" id="KIH52366.1"/>
    </source>
</evidence>
<name>A0A0C2G5P4_9BILA</name>
<accession>A0A0C2G5P4</accession>
<gene>
    <name evidence="1" type="ORF">ANCDUO_17530</name>
</gene>
<keyword evidence="2" id="KW-1185">Reference proteome</keyword>
<dbReference type="EMBL" id="KN743821">
    <property type="protein sequence ID" value="KIH52366.1"/>
    <property type="molecule type" value="Genomic_DNA"/>
</dbReference>
<reference evidence="1 2" key="1">
    <citation type="submission" date="2013-12" db="EMBL/GenBank/DDBJ databases">
        <title>Draft genome of the parsitic nematode Ancylostoma duodenale.</title>
        <authorList>
            <person name="Mitreva M."/>
        </authorList>
    </citation>
    <scope>NUCLEOTIDE SEQUENCE [LARGE SCALE GENOMIC DNA]</scope>
    <source>
        <strain evidence="1 2">Zhejiang</strain>
    </source>
</reference>
<evidence type="ECO:0000313" key="2">
    <source>
        <dbReference type="Proteomes" id="UP000054047"/>
    </source>
</evidence>
<protein>
    <submittedName>
        <fullName evidence="1">Uncharacterized protein</fullName>
    </submittedName>
</protein>
<dbReference type="Proteomes" id="UP000054047">
    <property type="component" value="Unassembled WGS sequence"/>
</dbReference>
<sequence>MLRSTLYFPPNASFALLGMRCSPLIFTLLLHLCTDYRAGRNICGRYVLLRSAEVYYALRADVWDEPILSSGHARL</sequence>
<proteinExistence type="predicted"/>
<organism evidence="1 2">
    <name type="scientific">Ancylostoma duodenale</name>
    <dbReference type="NCBI Taxonomy" id="51022"/>
    <lineage>
        <taxon>Eukaryota</taxon>
        <taxon>Metazoa</taxon>
        <taxon>Ecdysozoa</taxon>
        <taxon>Nematoda</taxon>
        <taxon>Chromadorea</taxon>
        <taxon>Rhabditida</taxon>
        <taxon>Rhabditina</taxon>
        <taxon>Rhabditomorpha</taxon>
        <taxon>Strongyloidea</taxon>
        <taxon>Ancylostomatidae</taxon>
        <taxon>Ancylostomatinae</taxon>
        <taxon>Ancylostoma</taxon>
    </lineage>
</organism>
<dbReference type="AlphaFoldDB" id="A0A0C2G5P4"/>